<evidence type="ECO:0000313" key="3">
    <source>
        <dbReference type="Proteomes" id="UP001500728"/>
    </source>
</evidence>
<dbReference type="InterPro" id="IPR000477">
    <property type="entry name" value="RT_dom"/>
</dbReference>
<dbReference type="Pfam" id="PF00078">
    <property type="entry name" value="RVT_1"/>
    <property type="match status" value="1"/>
</dbReference>
<sequence>MGSRIDTGAVARNLGSVGLDKLPTLIVDQCLEDCVRELTATANMILAGEIRLPHETLAMPKKRFGPRPVTVTSTAARVAYLALVEYLGDDLGPKSREEGKYKEFKTFTLKGESEYVANFDIASFYEYIDHADLKQEVLSRTLNPESVTALTNVLTSVIGGSRGLPQLLSASDHLADAYIARLERRLTRDGYSVARYVDDFSVACPDWETANVIIERAAEYARDLGMVLSSEKTTITKRATIIANEEAGEEFFKEKFDAARAEEEVHVFLWNDDYDDMFEQADEPDTQEPGESDSSIDDAAMRTAMWSLLGDWVRLVRSAEPENHFRLESHYMTYLKPALGWLRNFSQRIPDDVLHELVFRHPLLLAPACGYIRARDASDYGWFEDPWPTIRTLAIMGRQSPWAKLWLLDTVAQMRMFEQSADRARVMEWVDKQLSDRHEAVRAQAAWAAAIHGRLTERTLTELYTHASPISQPALAACMAKQGNIGKGIVNAIKQDGPMMKKAYSWAEKQNSVN</sequence>
<organism evidence="2 3">
    <name type="scientific">Streptomyces labedae</name>
    <dbReference type="NCBI Taxonomy" id="285569"/>
    <lineage>
        <taxon>Bacteria</taxon>
        <taxon>Bacillati</taxon>
        <taxon>Actinomycetota</taxon>
        <taxon>Actinomycetes</taxon>
        <taxon>Kitasatosporales</taxon>
        <taxon>Streptomycetaceae</taxon>
        <taxon>Streptomyces</taxon>
    </lineage>
</organism>
<protein>
    <recommendedName>
        <fullName evidence="1">Reverse transcriptase domain-containing protein</fullName>
    </recommendedName>
</protein>
<evidence type="ECO:0000259" key="1">
    <source>
        <dbReference type="PROSITE" id="PS50878"/>
    </source>
</evidence>
<dbReference type="EMBL" id="BAAAUW010000019">
    <property type="protein sequence ID" value="GAA3267373.1"/>
    <property type="molecule type" value="Genomic_DNA"/>
</dbReference>
<dbReference type="PROSITE" id="PS50878">
    <property type="entry name" value="RT_POL"/>
    <property type="match status" value="1"/>
</dbReference>
<dbReference type="CDD" id="cd01646">
    <property type="entry name" value="RT_Bac_retron_I"/>
    <property type="match status" value="1"/>
</dbReference>
<reference evidence="3" key="1">
    <citation type="journal article" date="2019" name="Int. J. Syst. Evol. Microbiol.">
        <title>The Global Catalogue of Microorganisms (GCM) 10K type strain sequencing project: providing services to taxonomists for standard genome sequencing and annotation.</title>
        <authorList>
            <consortium name="The Broad Institute Genomics Platform"/>
            <consortium name="The Broad Institute Genome Sequencing Center for Infectious Disease"/>
            <person name="Wu L."/>
            <person name="Ma J."/>
        </authorList>
    </citation>
    <scope>NUCLEOTIDE SEQUENCE [LARGE SCALE GENOMIC DNA]</scope>
    <source>
        <strain evidence="3">JCM 9381</strain>
    </source>
</reference>
<keyword evidence="3" id="KW-1185">Reference proteome</keyword>
<dbReference type="Proteomes" id="UP001500728">
    <property type="component" value="Unassembled WGS sequence"/>
</dbReference>
<dbReference type="InterPro" id="IPR043502">
    <property type="entry name" value="DNA/RNA_pol_sf"/>
</dbReference>
<evidence type="ECO:0000313" key="2">
    <source>
        <dbReference type="EMBL" id="GAA3267373.1"/>
    </source>
</evidence>
<dbReference type="SUPFAM" id="SSF56672">
    <property type="entry name" value="DNA/RNA polymerases"/>
    <property type="match status" value="1"/>
</dbReference>
<comment type="caution">
    <text evidence="2">The sequence shown here is derived from an EMBL/GenBank/DDBJ whole genome shotgun (WGS) entry which is preliminary data.</text>
</comment>
<accession>A0ABP6R0V7</accession>
<feature type="domain" description="Reverse transcriptase" evidence="1">
    <location>
        <begin position="40"/>
        <end position="256"/>
    </location>
</feature>
<name>A0ABP6R0V7_9ACTN</name>
<gene>
    <name evidence="2" type="ORF">GCM10010469_39870</name>
</gene>
<proteinExistence type="predicted"/>